<reference evidence="1 2" key="1">
    <citation type="journal article" date="2018" name="Sci. Rep.">
        <title>Comparative analysis of the Pocillopora damicornis genome highlights role of immune system in coral evolution.</title>
        <authorList>
            <person name="Cunning R."/>
            <person name="Bay R.A."/>
            <person name="Gillette P."/>
            <person name="Baker A.C."/>
            <person name="Traylor-Knowles N."/>
        </authorList>
    </citation>
    <scope>NUCLEOTIDE SEQUENCE [LARGE SCALE GENOMIC DNA]</scope>
    <source>
        <strain evidence="1">RSMAS</strain>
        <tissue evidence="1">Whole animal</tissue>
    </source>
</reference>
<dbReference type="AlphaFoldDB" id="A0A3M6UFH0"/>
<keyword evidence="2" id="KW-1185">Reference proteome</keyword>
<organism evidence="1 2">
    <name type="scientific">Pocillopora damicornis</name>
    <name type="common">Cauliflower coral</name>
    <name type="synonym">Millepora damicornis</name>
    <dbReference type="NCBI Taxonomy" id="46731"/>
    <lineage>
        <taxon>Eukaryota</taxon>
        <taxon>Metazoa</taxon>
        <taxon>Cnidaria</taxon>
        <taxon>Anthozoa</taxon>
        <taxon>Hexacorallia</taxon>
        <taxon>Scleractinia</taxon>
        <taxon>Astrocoeniina</taxon>
        <taxon>Pocilloporidae</taxon>
        <taxon>Pocillopora</taxon>
    </lineage>
</organism>
<name>A0A3M6UFH0_POCDA</name>
<gene>
    <name evidence="1" type="ORF">pdam_00019908</name>
</gene>
<comment type="caution">
    <text evidence="1">The sequence shown here is derived from an EMBL/GenBank/DDBJ whole genome shotgun (WGS) entry which is preliminary data.</text>
</comment>
<sequence>MTSWTHVNTLKETEKYLIDSRSEDEYTDQSNTGRETREDSIKWCEPNINSYYKYNLKLAHININVRLKLIIPYEIELKHPNGAGVVAYVHDDFMSSAHRRNKFEPSYLECLCLDLKDSNNSRFIVLACYRSLSKCKISDFLKSLSLVTEETYKLRNEILLVGEFSLDMYQNEMKGRKPIKTLVDFCRKFSLLTLLLSQLDHVESFATSGTLSLGIGDHDLIYTIRKCKLTRPKPRNIEYRSFKHFKEEDFIAALQNVPWYATYLYEDSHDIREHWSKLFNDLLELHAL</sequence>
<dbReference type="Proteomes" id="UP000275408">
    <property type="component" value="Unassembled WGS sequence"/>
</dbReference>
<dbReference type="EMBL" id="RCHS01001639">
    <property type="protein sequence ID" value="RMX52437.1"/>
    <property type="molecule type" value="Genomic_DNA"/>
</dbReference>
<accession>A0A3M6UFH0</accession>
<evidence type="ECO:0008006" key="3">
    <source>
        <dbReference type="Google" id="ProtNLM"/>
    </source>
</evidence>
<protein>
    <recommendedName>
        <fullName evidence="3">Endonuclease/exonuclease/phosphatase domain-containing protein</fullName>
    </recommendedName>
</protein>
<evidence type="ECO:0000313" key="2">
    <source>
        <dbReference type="Proteomes" id="UP000275408"/>
    </source>
</evidence>
<proteinExistence type="predicted"/>
<evidence type="ECO:0000313" key="1">
    <source>
        <dbReference type="EMBL" id="RMX52437.1"/>
    </source>
</evidence>